<name>A0A2M4DL74_ANODA</name>
<evidence type="ECO:0000256" key="1">
    <source>
        <dbReference type="SAM" id="SignalP"/>
    </source>
</evidence>
<sequence length="70" mass="8079">MLSVSMIFTFLLSIFLFNIMLLEPVIGTPLLSRTKVGICMRKWHDMWQEERRHLSSCSVSAGSDHKGEEH</sequence>
<feature type="chain" id="PRO_5014766513" evidence="1">
    <location>
        <begin position="28"/>
        <end position="70"/>
    </location>
</feature>
<keyword evidence="1" id="KW-0732">Signal</keyword>
<organism evidence="2">
    <name type="scientific">Anopheles darlingi</name>
    <name type="common">Mosquito</name>
    <dbReference type="NCBI Taxonomy" id="43151"/>
    <lineage>
        <taxon>Eukaryota</taxon>
        <taxon>Metazoa</taxon>
        <taxon>Ecdysozoa</taxon>
        <taxon>Arthropoda</taxon>
        <taxon>Hexapoda</taxon>
        <taxon>Insecta</taxon>
        <taxon>Pterygota</taxon>
        <taxon>Neoptera</taxon>
        <taxon>Endopterygota</taxon>
        <taxon>Diptera</taxon>
        <taxon>Nematocera</taxon>
        <taxon>Culicoidea</taxon>
        <taxon>Culicidae</taxon>
        <taxon>Anophelinae</taxon>
        <taxon>Anopheles</taxon>
    </lineage>
</organism>
<reference evidence="2" key="1">
    <citation type="submission" date="2018-01" db="EMBL/GenBank/DDBJ databases">
        <title>An insight into the sialome of Amazonian anophelines.</title>
        <authorList>
            <person name="Ribeiro J.M."/>
            <person name="Scarpassa V."/>
            <person name="Calvo E."/>
        </authorList>
    </citation>
    <scope>NUCLEOTIDE SEQUENCE</scope>
</reference>
<accession>A0A2M4DL74</accession>
<protein>
    <submittedName>
        <fullName evidence="2">Putative secreted protein</fullName>
    </submittedName>
</protein>
<feature type="signal peptide" evidence="1">
    <location>
        <begin position="1"/>
        <end position="27"/>
    </location>
</feature>
<dbReference type="AlphaFoldDB" id="A0A2M4DL74"/>
<proteinExistence type="predicted"/>
<dbReference type="EMBL" id="GGFL01013690">
    <property type="protein sequence ID" value="MBW77868.1"/>
    <property type="molecule type" value="Transcribed_RNA"/>
</dbReference>
<evidence type="ECO:0000313" key="2">
    <source>
        <dbReference type="EMBL" id="MBW77868.1"/>
    </source>
</evidence>